<dbReference type="Gene3D" id="3.40.50.300">
    <property type="entry name" value="P-loop containing nucleotide triphosphate hydrolases"/>
    <property type="match status" value="1"/>
</dbReference>
<evidence type="ECO:0000313" key="4">
    <source>
        <dbReference type="Proteomes" id="UP000011566"/>
    </source>
</evidence>
<dbReference type="Pfam" id="PF17289">
    <property type="entry name" value="Terminase_6C"/>
    <property type="match status" value="1"/>
</dbReference>
<dbReference type="InterPro" id="IPR027417">
    <property type="entry name" value="P-loop_NTPase"/>
</dbReference>
<gene>
    <name evidence="3" type="ORF">C447_01300</name>
</gene>
<feature type="domain" description="Terminase large subunit gp17-like C-terminal" evidence="2">
    <location>
        <begin position="191"/>
        <end position="336"/>
    </location>
</feature>
<dbReference type="EMBL" id="AOMB01000005">
    <property type="protein sequence ID" value="EMA41448.1"/>
    <property type="molecule type" value="Genomic_DNA"/>
</dbReference>
<dbReference type="AlphaFoldDB" id="M0M7W0"/>
<keyword evidence="1" id="KW-1188">Viral release from host cell</keyword>
<protein>
    <recommendedName>
        <fullName evidence="2">Terminase large subunit gp17-like C-terminal domain-containing protein</fullName>
    </recommendedName>
</protein>
<evidence type="ECO:0000259" key="2">
    <source>
        <dbReference type="Pfam" id="PF17289"/>
    </source>
</evidence>
<sequence length="371" mass="41050">MWERMERHFRNTGLSNEQLGIVTDNAREKKLDNGTRAICRPLPQDADSFRGKLPKVVVVDEGALVSEEVFSRVIEPMFVTWGYNHELIVMSTPRGKSGYHYRKFTHDDSFESFTAATPDFIPLAVDAGVVDPTAAEWLADKAEEYDENDPVWLTEFMGQFAEVGDPFLPRATVTSCVQQDQPELTGSVFAGVDMALSGDDATVIIAVDSQGHTRVESVVEDDTTPAIISRLERLQKAHSYAGIAVDATGLGEAVTSASTNLTNVEPVKFTSRTKATMYQRLKRLLEGEELSLPNNDRLVNELVSLTYDFTSSGLLQISHSSGSHDDMSDSLCLALEARSTGEQDRYRGATKPVLGTIKKRETRSFETLMKQ</sequence>
<proteinExistence type="predicted"/>
<reference evidence="3 4" key="1">
    <citation type="journal article" date="2014" name="PLoS Genet.">
        <title>Phylogenetically driven sequencing of extremely halophilic archaea reveals strategies for static and dynamic osmo-response.</title>
        <authorList>
            <person name="Becker E.A."/>
            <person name="Seitzer P.M."/>
            <person name="Tritt A."/>
            <person name="Larsen D."/>
            <person name="Krusor M."/>
            <person name="Yao A.I."/>
            <person name="Wu D."/>
            <person name="Madern D."/>
            <person name="Eisen J.A."/>
            <person name="Darling A.E."/>
            <person name="Facciotti M.T."/>
        </authorList>
    </citation>
    <scope>NUCLEOTIDE SEQUENCE [LARGE SCALE GENOMIC DNA]</scope>
    <source>
        <strain evidence="3 4">100A6</strain>
    </source>
</reference>
<accession>M0M7W0</accession>
<dbReference type="Gene3D" id="3.30.420.240">
    <property type="match status" value="1"/>
</dbReference>
<dbReference type="eggNOG" id="arCOG09550">
    <property type="taxonomic scope" value="Archaea"/>
</dbReference>
<organism evidence="3 4">
    <name type="scientific">Halococcus hamelinensis 100A6</name>
    <dbReference type="NCBI Taxonomy" id="1132509"/>
    <lineage>
        <taxon>Archaea</taxon>
        <taxon>Methanobacteriati</taxon>
        <taxon>Methanobacteriota</taxon>
        <taxon>Stenosarchaea group</taxon>
        <taxon>Halobacteria</taxon>
        <taxon>Halobacteriales</taxon>
        <taxon>Halococcaceae</taxon>
        <taxon>Halococcus</taxon>
    </lineage>
</organism>
<dbReference type="PATRIC" id="fig|1132509.6.peg.314"/>
<comment type="caution">
    <text evidence="3">The sequence shown here is derived from an EMBL/GenBank/DDBJ whole genome shotgun (WGS) entry which is preliminary data.</text>
</comment>
<dbReference type="InterPro" id="IPR035421">
    <property type="entry name" value="Terminase_6C"/>
</dbReference>
<keyword evidence="4" id="KW-1185">Reference proteome</keyword>
<evidence type="ECO:0000256" key="1">
    <source>
        <dbReference type="ARBA" id="ARBA00022612"/>
    </source>
</evidence>
<name>M0M7W0_9EURY</name>
<evidence type="ECO:0000313" key="3">
    <source>
        <dbReference type="EMBL" id="EMA41448.1"/>
    </source>
</evidence>
<dbReference type="Proteomes" id="UP000011566">
    <property type="component" value="Unassembled WGS sequence"/>
</dbReference>